<dbReference type="InterPro" id="IPR029044">
    <property type="entry name" value="Nucleotide-diphossugar_trans"/>
</dbReference>
<name>A0A6J4P9U5_9BACT</name>
<accession>A0A6J4P9U5</accession>
<organism evidence="2">
    <name type="scientific">uncultured Pyrinomonadaceae bacterium</name>
    <dbReference type="NCBI Taxonomy" id="2283094"/>
    <lineage>
        <taxon>Bacteria</taxon>
        <taxon>Pseudomonadati</taxon>
        <taxon>Acidobacteriota</taxon>
        <taxon>Blastocatellia</taxon>
        <taxon>Blastocatellales</taxon>
        <taxon>Pyrinomonadaceae</taxon>
        <taxon>environmental samples</taxon>
    </lineage>
</organism>
<reference evidence="2" key="1">
    <citation type="submission" date="2020-02" db="EMBL/GenBank/DDBJ databases">
        <authorList>
            <person name="Meier V. D."/>
        </authorList>
    </citation>
    <scope>NUCLEOTIDE SEQUENCE</scope>
    <source>
        <strain evidence="2">AVDCRST_MAG74</strain>
    </source>
</reference>
<dbReference type="InterPro" id="IPR001173">
    <property type="entry name" value="Glyco_trans_2-like"/>
</dbReference>
<dbReference type="CDD" id="cd04184">
    <property type="entry name" value="GT2_RfbC_Mx_like"/>
    <property type="match status" value="1"/>
</dbReference>
<dbReference type="AlphaFoldDB" id="A0A6J4P9U5"/>
<feature type="domain" description="Glycosyltransferase 2-like" evidence="1">
    <location>
        <begin position="61"/>
        <end position="201"/>
    </location>
</feature>
<dbReference type="PANTHER" id="PTHR43685">
    <property type="entry name" value="GLYCOSYLTRANSFERASE"/>
    <property type="match status" value="1"/>
</dbReference>
<dbReference type="EMBL" id="CADCUR010000187">
    <property type="protein sequence ID" value="CAA9408188.1"/>
    <property type="molecule type" value="Genomic_DNA"/>
</dbReference>
<sequence length="593" mass="68214">MKILNARHRRRFWQKLKQLLAKNYEARKYQKWIRRFDTLTDKDRENIFTEIENFKHKPLVSIVLPVYNVEEKWLRLCIESVLKQIYENWEFCIADDFSPSPRIRRVLEEYAKKDGRIKVVFRMENGHISAASNSALELASGEFTAFLDHDDELAEHALFYVVKEINDFPETEMIYSDEDMIDEKGNRYTPKFKPDWSRDLFYSLNLVTHLSVYKTSILRKIGGFRIGLEGSQDYDLALRFTERISENQIHHIPHILYHWRAIRGSVAFSSDEKPYAHERAREALRAHFERTGKAVTVSRSIYNLHRVQYQLPAAPPPKVSLIITADEDFQTACEAIKNFGINTDYPNLEIIIVASSEKLASEFKAAHSKAGMSPTANTTPTLKFVVCEKKSEAEKYNFAVAETSGEIVCFADANLKPAAKDWLTEMASFACQTEIGAVGAKLLYADETILHGGLIFGADGLVGVAHHCFPRSDDGNFTRAQLVNNFSAVSISCLAVRREVFESVGGFDAENFQNKLYDADFCLRLRREKNYRVVFTPYAELIKTDAKKRLNLEKDSTAVEKYNFMQKWRETVERDPFYNPNLSKKDASFSIAI</sequence>
<keyword evidence="2" id="KW-0808">Transferase</keyword>
<gene>
    <name evidence="2" type="ORF">AVDCRST_MAG74-2116</name>
</gene>
<evidence type="ECO:0000313" key="2">
    <source>
        <dbReference type="EMBL" id="CAA9408188.1"/>
    </source>
</evidence>
<protein>
    <submittedName>
        <fullName evidence="2">Glycosyl transferase, group 2 family</fullName>
    </submittedName>
</protein>
<dbReference type="GO" id="GO:0016740">
    <property type="term" value="F:transferase activity"/>
    <property type="evidence" value="ECO:0007669"/>
    <property type="project" value="UniProtKB-KW"/>
</dbReference>
<proteinExistence type="predicted"/>
<dbReference type="Pfam" id="PF00535">
    <property type="entry name" value="Glycos_transf_2"/>
    <property type="match status" value="1"/>
</dbReference>
<dbReference type="SUPFAM" id="SSF53448">
    <property type="entry name" value="Nucleotide-diphospho-sugar transferases"/>
    <property type="match status" value="2"/>
</dbReference>
<dbReference type="Gene3D" id="3.90.550.10">
    <property type="entry name" value="Spore Coat Polysaccharide Biosynthesis Protein SpsA, Chain A"/>
    <property type="match status" value="2"/>
</dbReference>
<dbReference type="InterPro" id="IPR050834">
    <property type="entry name" value="Glycosyltransf_2"/>
</dbReference>
<dbReference type="PANTHER" id="PTHR43685:SF2">
    <property type="entry name" value="GLYCOSYLTRANSFERASE 2-LIKE DOMAIN-CONTAINING PROTEIN"/>
    <property type="match status" value="1"/>
</dbReference>
<evidence type="ECO:0000259" key="1">
    <source>
        <dbReference type="Pfam" id="PF00535"/>
    </source>
</evidence>